<evidence type="ECO:0000256" key="5">
    <source>
        <dbReference type="SAM" id="MobiDB-lite"/>
    </source>
</evidence>
<dbReference type="GO" id="GO:0004930">
    <property type="term" value="F:G protein-coupled receptor activity"/>
    <property type="evidence" value="ECO:0007669"/>
    <property type="project" value="TreeGrafter"/>
</dbReference>
<dbReference type="Proteomes" id="UP000224080">
    <property type="component" value="Unassembled WGS sequence"/>
</dbReference>
<organism evidence="8 9">
    <name type="scientific">Blastomyces parvus</name>
    <dbReference type="NCBI Taxonomy" id="2060905"/>
    <lineage>
        <taxon>Eukaryota</taxon>
        <taxon>Fungi</taxon>
        <taxon>Dikarya</taxon>
        <taxon>Ascomycota</taxon>
        <taxon>Pezizomycotina</taxon>
        <taxon>Eurotiomycetes</taxon>
        <taxon>Eurotiomycetidae</taxon>
        <taxon>Onygenales</taxon>
        <taxon>Ajellomycetaceae</taxon>
        <taxon>Blastomyces</taxon>
    </lineage>
</organism>
<dbReference type="PROSITE" id="PS50261">
    <property type="entry name" value="G_PROTEIN_RECEP_F2_4"/>
    <property type="match status" value="1"/>
</dbReference>
<evidence type="ECO:0000313" key="8">
    <source>
        <dbReference type="EMBL" id="PGH08355.1"/>
    </source>
</evidence>
<feature type="transmembrane region" description="Helical" evidence="6">
    <location>
        <begin position="12"/>
        <end position="33"/>
    </location>
</feature>
<dbReference type="GO" id="GO:0005886">
    <property type="term" value="C:plasma membrane"/>
    <property type="evidence" value="ECO:0007669"/>
    <property type="project" value="TreeGrafter"/>
</dbReference>
<dbReference type="PANTHER" id="PTHR23112">
    <property type="entry name" value="G PROTEIN-COUPLED RECEPTOR 157-RELATED"/>
    <property type="match status" value="1"/>
</dbReference>
<feature type="transmembrane region" description="Helical" evidence="6">
    <location>
        <begin position="85"/>
        <end position="105"/>
    </location>
</feature>
<reference evidence="8 9" key="1">
    <citation type="submission" date="2017-10" db="EMBL/GenBank/DDBJ databases">
        <title>Comparative genomics in systemic dimorphic fungi from Ajellomycetaceae.</title>
        <authorList>
            <person name="Munoz J.F."/>
            <person name="Mcewen J.G."/>
            <person name="Clay O.K."/>
            <person name="Cuomo C.A."/>
        </authorList>
    </citation>
    <scope>NUCLEOTIDE SEQUENCE [LARGE SCALE GENOMIC DNA]</scope>
    <source>
        <strain evidence="8 9">UAMH130</strain>
    </source>
</reference>
<dbReference type="EMBL" id="PDNC01000009">
    <property type="protein sequence ID" value="PGH08355.1"/>
    <property type="molecule type" value="Genomic_DNA"/>
</dbReference>
<gene>
    <name evidence="8" type="ORF">GX51_01181</name>
</gene>
<evidence type="ECO:0000256" key="1">
    <source>
        <dbReference type="ARBA" id="ARBA00004141"/>
    </source>
</evidence>
<dbReference type="STRING" id="2060905.A0A2B7XHG3"/>
<feature type="region of interest" description="Disordered" evidence="5">
    <location>
        <begin position="321"/>
        <end position="347"/>
    </location>
</feature>
<dbReference type="GO" id="GO:0007166">
    <property type="term" value="P:cell surface receptor signaling pathway"/>
    <property type="evidence" value="ECO:0007669"/>
    <property type="project" value="InterPro"/>
</dbReference>
<keyword evidence="3 6" id="KW-1133">Transmembrane helix</keyword>
<dbReference type="AlphaFoldDB" id="A0A2B7XHG3"/>
<dbReference type="PANTHER" id="PTHR23112:SF0">
    <property type="entry name" value="TRANSMEMBRANE PROTEIN 116"/>
    <property type="match status" value="1"/>
</dbReference>
<keyword evidence="9" id="KW-1185">Reference proteome</keyword>
<keyword evidence="2 6" id="KW-0812">Transmembrane</keyword>
<evidence type="ECO:0000259" key="7">
    <source>
        <dbReference type="PROSITE" id="PS50261"/>
    </source>
</evidence>
<dbReference type="SUPFAM" id="SSF81321">
    <property type="entry name" value="Family A G protein-coupled receptor-like"/>
    <property type="match status" value="1"/>
</dbReference>
<comment type="subcellular location">
    <subcellularLocation>
        <location evidence="1">Membrane</location>
        <topology evidence="1">Multi-pass membrane protein</topology>
    </subcellularLocation>
</comment>
<feature type="domain" description="G-protein coupled receptors family 2 profile 2" evidence="7">
    <location>
        <begin position="10"/>
        <end position="185"/>
    </location>
</feature>
<protein>
    <recommendedName>
        <fullName evidence="7">G-protein coupled receptors family 2 profile 2 domain-containing protein</fullName>
    </recommendedName>
</protein>
<feature type="region of interest" description="Disordered" evidence="5">
    <location>
        <begin position="239"/>
        <end position="292"/>
    </location>
</feature>
<dbReference type="InterPro" id="IPR017981">
    <property type="entry name" value="GPCR_2-like_7TM"/>
</dbReference>
<evidence type="ECO:0000313" key="9">
    <source>
        <dbReference type="Proteomes" id="UP000224080"/>
    </source>
</evidence>
<feature type="compositionally biased region" description="Polar residues" evidence="5">
    <location>
        <begin position="244"/>
        <end position="258"/>
    </location>
</feature>
<feature type="transmembrane region" description="Helical" evidence="6">
    <location>
        <begin position="416"/>
        <end position="433"/>
    </location>
</feature>
<dbReference type="GO" id="GO:0007189">
    <property type="term" value="P:adenylate cyclase-activating G protein-coupled receptor signaling pathway"/>
    <property type="evidence" value="ECO:0007669"/>
    <property type="project" value="TreeGrafter"/>
</dbReference>
<sequence>MLSRYQIYVIETSVRAMSSVSITSSFFVIATFLGSKLFRTPVNRLMFYATWGNVLANVGTMIGRAGIIRGTGSSLCKCQAFLLQWFLPTNSLWIFCMAINVYLTASHKYRPFDLKRLEWRYLIMCYLVPLVPAFAFLFVETKASGPVYGTAIIWCWIRPEWQAFRFAFFYGPIWFTIIVTISILLYEGIEINSKRMKSKKLVVDAIHDASDKHRQWVRRDTTTSVHVVASSPSIVARTADNGAGNASTFESPPSSQDVQPLRAGDTGVNERTLPTKDLSASETPERTPESARFDINHRQLPIRKSSPLIAGPAFYATGAAPDESRANYEQRGTPVSSGTIGSGRNDLDLDELENRSSVSSAPAADVNLRSHGGASLAPTQTPSLSQNRSWSISQSILRHPHTVDRHTTTYLYMKRVSLFFLSLLLTWTPSTINRVHRISNPDEPVFSLALISAVVLSLQGFWNLIVYISTSIDAVKSLCVAFRVKFCSHTDV</sequence>
<dbReference type="OrthoDB" id="18453at2759"/>
<dbReference type="Gene3D" id="1.20.1070.10">
    <property type="entry name" value="Rhodopsin 7-helix transmembrane proteins"/>
    <property type="match status" value="1"/>
</dbReference>
<feature type="transmembrane region" description="Helical" evidence="6">
    <location>
        <begin position="117"/>
        <end position="139"/>
    </location>
</feature>
<evidence type="ECO:0000256" key="4">
    <source>
        <dbReference type="ARBA" id="ARBA00023136"/>
    </source>
</evidence>
<proteinExistence type="predicted"/>
<dbReference type="Pfam" id="PF05462">
    <property type="entry name" value="Dicty_CAR"/>
    <property type="match status" value="1"/>
</dbReference>
<keyword evidence="4 6" id="KW-0472">Membrane</keyword>
<feature type="transmembrane region" description="Helical" evidence="6">
    <location>
        <begin position="45"/>
        <end position="65"/>
    </location>
</feature>
<name>A0A2B7XHG3_9EURO</name>
<evidence type="ECO:0000256" key="6">
    <source>
        <dbReference type="SAM" id="Phobius"/>
    </source>
</evidence>
<evidence type="ECO:0000256" key="3">
    <source>
        <dbReference type="ARBA" id="ARBA00022989"/>
    </source>
</evidence>
<feature type="transmembrane region" description="Helical" evidence="6">
    <location>
        <begin position="167"/>
        <end position="189"/>
    </location>
</feature>
<comment type="caution">
    <text evidence="8">The sequence shown here is derived from an EMBL/GenBank/DDBJ whole genome shotgun (WGS) entry which is preliminary data.</text>
</comment>
<evidence type="ECO:0000256" key="2">
    <source>
        <dbReference type="ARBA" id="ARBA00022692"/>
    </source>
</evidence>
<accession>A0A2B7XHG3</accession>
<feature type="transmembrane region" description="Helical" evidence="6">
    <location>
        <begin position="445"/>
        <end position="468"/>
    </location>
</feature>
<feature type="compositionally biased region" description="Basic and acidic residues" evidence="5">
    <location>
        <begin position="283"/>
        <end position="292"/>
    </location>
</feature>